<gene>
    <name evidence="2" type="ORF">Cch01nite_39890</name>
</gene>
<dbReference type="PRINTS" id="PR00111">
    <property type="entry name" value="ABHYDROLASE"/>
</dbReference>
<dbReference type="InterPro" id="IPR000073">
    <property type="entry name" value="AB_hydrolase_1"/>
</dbReference>
<dbReference type="GO" id="GO:0016787">
    <property type="term" value="F:hydrolase activity"/>
    <property type="evidence" value="ECO:0007669"/>
    <property type="project" value="UniProtKB-KW"/>
</dbReference>
<dbReference type="SUPFAM" id="SSF53474">
    <property type="entry name" value="alpha/beta-Hydrolases"/>
    <property type="match status" value="1"/>
</dbReference>
<dbReference type="PANTHER" id="PTHR43798">
    <property type="entry name" value="MONOACYLGLYCEROL LIPASE"/>
    <property type="match status" value="1"/>
</dbReference>
<dbReference type="Proteomes" id="UP000632740">
    <property type="component" value="Unassembled WGS sequence"/>
</dbReference>
<dbReference type="RefSeq" id="WP_203758270.1">
    <property type="nucleotide sequence ID" value="NZ_BONK01000017.1"/>
</dbReference>
<keyword evidence="3" id="KW-1185">Reference proteome</keyword>
<protein>
    <submittedName>
        <fullName evidence="2">Hydrolase</fullName>
    </submittedName>
</protein>
<proteinExistence type="predicted"/>
<dbReference type="InterPro" id="IPR029058">
    <property type="entry name" value="AB_hydrolase_fold"/>
</dbReference>
<evidence type="ECO:0000313" key="3">
    <source>
        <dbReference type="Proteomes" id="UP000632740"/>
    </source>
</evidence>
<accession>A0A919P6P6</accession>
<comment type="caution">
    <text evidence="2">The sequence shown here is derived from an EMBL/GenBank/DDBJ whole genome shotgun (WGS) entry which is preliminary data.</text>
</comment>
<sequence length="255" mass="27021">MYSDTRGDGPAVLLVHGFGLDHRFMTPLDATIAAAGRRRVYVDLPGSGRSADVPASSSDDVLGALLDLVATEIGSEPFAVVGSSYGGLLARGLAARLGEQVTGLALLCPVVGADVRDVPPQHVAVEDPALLSSLDPGEAAEYAFMAVVQSPETWALFRDHVLPGMRAASPQTLAAVRSRYALSDDPDTRTFDGPALVVTGRHDHVVGYRDAFELLEHYPRATFAVLDDAGHNAILEQPAVVDALLTQWLHRLPPA</sequence>
<organism evidence="2 3">
    <name type="scientific">Cellulomonas chitinilytica</name>
    <dbReference type="NCBI Taxonomy" id="398759"/>
    <lineage>
        <taxon>Bacteria</taxon>
        <taxon>Bacillati</taxon>
        <taxon>Actinomycetota</taxon>
        <taxon>Actinomycetes</taxon>
        <taxon>Micrococcales</taxon>
        <taxon>Cellulomonadaceae</taxon>
        <taxon>Cellulomonas</taxon>
    </lineage>
</organism>
<dbReference type="Pfam" id="PF12697">
    <property type="entry name" value="Abhydrolase_6"/>
    <property type="match status" value="1"/>
</dbReference>
<dbReference type="PANTHER" id="PTHR43798:SF6">
    <property type="entry name" value="HYDROLASE, PUTATIVE (AFU_ORTHOLOGUE AFUA_4G13070)-RELATED"/>
    <property type="match status" value="1"/>
</dbReference>
<dbReference type="AlphaFoldDB" id="A0A919P6P6"/>
<keyword evidence="2" id="KW-0378">Hydrolase</keyword>
<feature type="domain" description="AB hydrolase-1" evidence="1">
    <location>
        <begin position="12"/>
        <end position="241"/>
    </location>
</feature>
<dbReference type="InterPro" id="IPR050266">
    <property type="entry name" value="AB_hydrolase_sf"/>
</dbReference>
<evidence type="ECO:0000313" key="2">
    <source>
        <dbReference type="EMBL" id="GIG23265.1"/>
    </source>
</evidence>
<dbReference type="Gene3D" id="3.40.50.1820">
    <property type="entry name" value="alpha/beta hydrolase"/>
    <property type="match status" value="1"/>
</dbReference>
<evidence type="ECO:0000259" key="1">
    <source>
        <dbReference type="Pfam" id="PF12697"/>
    </source>
</evidence>
<reference evidence="2" key="1">
    <citation type="submission" date="2021-01" db="EMBL/GenBank/DDBJ databases">
        <title>Whole genome shotgun sequence of Cellulomonas chitinilytica NBRC 110799.</title>
        <authorList>
            <person name="Komaki H."/>
            <person name="Tamura T."/>
        </authorList>
    </citation>
    <scope>NUCLEOTIDE SEQUENCE</scope>
    <source>
        <strain evidence="2">NBRC 110799</strain>
    </source>
</reference>
<name>A0A919P6P6_9CELL</name>
<dbReference type="EMBL" id="BONK01000017">
    <property type="protein sequence ID" value="GIG23265.1"/>
    <property type="molecule type" value="Genomic_DNA"/>
</dbReference>